<evidence type="ECO:0000313" key="2">
    <source>
        <dbReference type="Proteomes" id="UP000076643"/>
    </source>
</evidence>
<dbReference type="AlphaFoldDB" id="A0A162A331"/>
<keyword evidence="2" id="KW-1185">Reference proteome</keyword>
<proteinExistence type="predicted"/>
<comment type="caution">
    <text evidence="1">The sequence shown here is derived from an EMBL/GenBank/DDBJ whole genome shotgun (WGS) entry which is preliminary data.</text>
</comment>
<organism evidence="1 2">
    <name type="scientific">Pseudoalteromonas luteoviolacea DSM 6061</name>
    <dbReference type="NCBI Taxonomy" id="1365250"/>
    <lineage>
        <taxon>Bacteria</taxon>
        <taxon>Pseudomonadati</taxon>
        <taxon>Pseudomonadota</taxon>
        <taxon>Gammaproteobacteria</taxon>
        <taxon>Alteromonadales</taxon>
        <taxon>Pseudoalteromonadaceae</taxon>
        <taxon>Pseudoalteromonas</taxon>
    </lineage>
</organism>
<accession>A0A162A331</accession>
<sequence length="96" mass="10571">MKYLLIILLSFSLVACIGDEHLRGQVEPSQDGKTYFGIVDDNGGRCGSLLFDGKPWDLPLSEVVEIEAGEHTIYCGASISFIVPEGVVFKFDYWGP</sequence>
<dbReference type="PROSITE" id="PS51257">
    <property type="entry name" value="PROKAR_LIPOPROTEIN"/>
    <property type="match status" value="1"/>
</dbReference>
<evidence type="ECO:0008006" key="3">
    <source>
        <dbReference type="Google" id="ProtNLM"/>
    </source>
</evidence>
<protein>
    <recommendedName>
        <fullName evidence="3">PEGA domain-containing protein</fullName>
    </recommendedName>
</protein>
<name>A0A162A331_9GAMM</name>
<gene>
    <name evidence="1" type="ORF">N475_09210</name>
</gene>
<evidence type="ECO:0000313" key="1">
    <source>
        <dbReference type="EMBL" id="KZN43271.1"/>
    </source>
</evidence>
<reference evidence="1 2" key="1">
    <citation type="submission" date="2013-07" db="EMBL/GenBank/DDBJ databases">
        <title>Comparative Genomic and Metabolomic Analysis of Twelve Strains of Pseudoalteromonas luteoviolacea.</title>
        <authorList>
            <person name="Vynne N.G."/>
            <person name="Mansson M."/>
            <person name="Gram L."/>
        </authorList>
    </citation>
    <scope>NUCLEOTIDE SEQUENCE [LARGE SCALE GENOMIC DNA]</scope>
    <source>
        <strain evidence="1 2">DSM 6061</strain>
    </source>
</reference>
<dbReference type="EMBL" id="AUYB01000080">
    <property type="protein sequence ID" value="KZN43271.1"/>
    <property type="molecule type" value="Genomic_DNA"/>
</dbReference>
<dbReference type="PATRIC" id="fig|1365250.3.peg.821"/>
<dbReference type="RefSeq" id="WP_063358978.1">
    <property type="nucleotide sequence ID" value="NZ_AQHB01000019.1"/>
</dbReference>
<dbReference type="Proteomes" id="UP000076643">
    <property type="component" value="Unassembled WGS sequence"/>
</dbReference>